<dbReference type="KEGG" id="aprc:113873032"/>
<reference evidence="4" key="1">
    <citation type="journal article" date="2019" name="Toxins">
        <title>Detection of Abrin-Like and Prepropulchellin-Like Toxin Genes and Transcripts Using Whole Genome Sequencing and Full-Length Transcript Sequencing of Abrus precatorius.</title>
        <authorList>
            <person name="Hovde B.T."/>
            <person name="Daligault H.E."/>
            <person name="Hanschen E.R."/>
            <person name="Kunde Y.A."/>
            <person name="Johnson M.B."/>
            <person name="Starkenburg S.R."/>
            <person name="Johnson S.L."/>
        </authorList>
    </citation>
    <scope>NUCLEOTIDE SEQUENCE [LARGE SCALE GENOMIC DNA]</scope>
</reference>
<dbReference type="PANTHER" id="PTHR46547">
    <property type="entry name" value="ZINC FINGER PROTEIN GIS"/>
    <property type="match status" value="1"/>
</dbReference>
<evidence type="ECO:0000256" key="1">
    <source>
        <dbReference type="PROSITE-ProRule" id="PRU00042"/>
    </source>
</evidence>
<dbReference type="GO" id="GO:0003700">
    <property type="term" value="F:DNA-binding transcription factor activity"/>
    <property type="evidence" value="ECO:0007669"/>
    <property type="project" value="InterPro"/>
</dbReference>
<dbReference type="OrthoDB" id="9442240at2759"/>
<name>A0A8B8MDY5_ABRPR</name>
<keyword evidence="1" id="KW-0863">Zinc-finger</keyword>
<feature type="compositionally biased region" description="Low complexity" evidence="2">
    <location>
        <begin position="77"/>
        <end position="97"/>
    </location>
</feature>
<keyword evidence="1" id="KW-0862">Zinc</keyword>
<dbReference type="RefSeq" id="XP_027366785.1">
    <property type="nucleotide sequence ID" value="XM_027510984.1"/>
</dbReference>
<keyword evidence="4" id="KW-1185">Reference proteome</keyword>
<evidence type="ECO:0000313" key="4">
    <source>
        <dbReference type="Proteomes" id="UP000694853"/>
    </source>
</evidence>
<evidence type="ECO:0000313" key="5">
    <source>
        <dbReference type="RefSeq" id="XP_027366785.1"/>
    </source>
</evidence>
<gene>
    <name evidence="5" type="primary">LOC113873032</name>
</gene>
<reference evidence="5" key="2">
    <citation type="submission" date="2025-08" db="UniProtKB">
        <authorList>
            <consortium name="RefSeq"/>
        </authorList>
    </citation>
    <scope>IDENTIFICATION</scope>
    <source>
        <tissue evidence="5">Young leaves</tissue>
    </source>
</reference>
<dbReference type="GeneID" id="113873032"/>
<dbReference type="GO" id="GO:0008270">
    <property type="term" value="F:zinc ion binding"/>
    <property type="evidence" value="ECO:0007669"/>
    <property type="project" value="UniProtKB-KW"/>
</dbReference>
<dbReference type="GO" id="GO:0010090">
    <property type="term" value="P:trichome morphogenesis"/>
    <property type="evidence" value="ECO:0007669"/>
    <property type="project" value="InterPro"/>
</dbReference>
<organism evidence="4 5">
    <name type="scientific">Abrus precatorius</name>
    <name type="common">Indian licorice</name>
    <name type="synonym">Glycine abrus</name>
    <dbReference type="NCBI Taxonomy" id="3816"/>
    <lineage>
        <taxon>Eukaryota</taxon>
        <taxon>Viridiplantae</taxon>
        <taxon>Streptophyta</taxon>
        <taxon>Embryophyta</taxon>
        <taxon>Tracheophyta</taxon>
        <taxon>Spermatophyta</taxon>
        <taxon>Magnoliopsida</taxon>
        <taxon>eudicotyledons</taxon>
        <taxon>Gunneridae</taxon>
        <taxon>Pentapetalae</taxon>
        <taxon>rosids</taxon>
        <taxon>fabids</taxon>
        <taxon>Fabales</taxon>
        <taxon>Fabaceae</taxon>
        <taxon>Papilionoideae</taxon>
        <taxon>50 kb inversion clade</taxon>
        <taxon>NPAAA clade</taxon>
        <taxon>indigoferoid/millettioid clade</taxon>
        <taxon>Abreae</taxon>
        <taxon>Abrus</taxon>
    </lineage>
</organism>
<dbReference type="SUPFAM" id="SSF57667">
    <property type="entry name" value="beta-beta-alpha zinc fingers"/>
    <property type="match status" value="1"/>
</dbReference>
<dbReference type="GO" id="GO:0009739">
    <property type="term" value="P:response to gibberellin"/>
    <property type="evidence" value="ECO:0007669"/>
    <property type="project" value="InterPro"/>
</dbReference>
<proteinExistence type="predicted"/>
<evidence type="ECO:0000256" key="2">
    <source>
        <dbReference type="SAM" id="MobiDB-lite"/>
    </source>
</evidence>
<feature type="compositionally biased region" description="Polar residues" evidence="2">
    <location>
        <begin position="52"/>
        <end position="70"/>
    </location>
</feature>
<dbReference type="InterPro" id="IPR044291">
    <property type="entry name" value="GIS/GIS2/ZFP8"/>
</dbReference>
<feature type="region of interest" description="Disordered" evidence="2">
    <location>
        <begin position="52"/>
        <end position="100"/>
    </location>
</feature>
<accession>A0A8B8MDY5</accession>
<feature type="domain" description="C2H2-type" evidence="3">
    <location>
        <begin position="104"/>
        <end position="131"/>
    </location>
</feature>
<dbReference type="InterPro" id="IPR013087">
    <property type="entry name" value="Znf_C2H2_type"/>
</dbReference>
<dbReference type="Proteomes" id="UP000694853">
    <property type="component" value="Unplaced"/>
</dbReference>
<dbReference type="InterPro" id="IPR036236">
    <property type="entry name" value="Znf_C2H2_sf"/>
</dbReference>
<evidence type="ECO:0000259" key="3">
    <source>
        <dbReference type="PROSITE" id="PS50157"/>
    </source>
</evidence>
<sequence length="283" mass="31794">MDKSTTERETHDFMNVDSFSQLPFIRPAPPNPIKERNGIRLFGIEFASGNDAVQPQDDTQSNETTTNNINAFDLDSTTNDTTNTNTNTNTNNPTNTNSESSRRFECHYCCRNFPTSQALGGHQNAHKRERQHAKRAHLQSTMVHGSTFSDGHHHVYNLMNYRFSSTPTTPMPYPTWNTNAPNTTNVNTNRFYGTTTSFSHQQQQPINGSPLAFWRVPSGTSNPSFNHERSLPTLFGGEEINNVRSSQVVGASGSHSKRGSVHDHEKETEYLFGLICPDTLRQD</sequence>
<dbReference type="PANTHER" id="PTHR46547:SF7">
    <property type="entry name" value="ZINC FINGER PROTEIN GIS"/>
    <property type="match status" value="1"/>
</dbReference>
<protein>
    <submittedName>
        <fullName evidence="5">Zinc finger protein 8-like</fullName>
    </submittedName>
</protein>
<dbReference type="AlphaFoldDB" id="A0A8B8MDY5"/>
<dbReference type="PROSITE" id="PS50157">
    <property type="entry name" value="ZINC_FINGER_C2H2_2"/>
    <property type="match status" value="1"/>
</dbReference>
<keyword evidence="1" id="KW-0479">Metal-binding</keyword>
<dbReference type="PROSITE" id="PS00028">
    <property type="entry name" value="ZINC_FINGER_C2H2_1"/>
    <property type="match status" value="1"/>
</dbReference>